<keyword evidence="5" id="KW-1185">Reference proteome</keyword>
<dbReference type="Proteomes" id="UP001461498">
    <property type="component" value="Unassembled WGS sequence"/>
</dbReference>
<feature type="domain" description="Isopropylmalate dehydrogenase-like" evidence="3">
    <location>
        <begin position="54"/>
        <end position="380"/>
    </location>
</feature>
<name>A0AAW1D6J5_9HEMI</name>
<dbReference type="PANTHER" id="PTHR11835:SF60">
    <property type="entry name" value="ISOCITRATE DEHYDROGENASE [NAD] SUBUNIT, MITOCHONDRIAL"/>
    <property type="match status" value="1"/>
</dbReference>
<evidence type="ECO:0000256" key="2">
    <source>
        <dbReference type="ARBA" id="ARBA00022532"/>
    </source>
</evidence>
<dbReference type="Pfam" id="PF00180">
    <property type="entry name" value="Iso_dh"/>
    <property type="match status" value="1"/>
</dbReference>
<dbReference type="GO" id="GO:0005739">
    <property type="term" value="C:mitochondrion"/>
    <property type="evidence" value="ECO:0007669"/>
    <property type="project" value="TreeGrafter"/>
</dbReference>
<dbReference type="Gene3D" id="3.40.718.10">
    <property type="entry name" value="Isopropylmalate Dehydrogenase"/>
    <property type="match status" value="1"/>
</dbReference>
<organism evidence="4 5">
    <name type="scientific">Rhynocoris fuscipes</name>
    <dbReference type="NCBI Taxonomy" id="488301"/>
    <lineage>
        <taxon>Eukaryota</taxon>
        <taxon>Metazoa</taxon>
        <taxon>Ecdysozoa</taxon>
        <taxon>Arthropoda</taxon>
        <taxon>Hexapoda</taxon>
        <taxon>Insecta</taxon>
        <taxon>Pterygota</taxon>
        <taxon>Neoptera</taxon>
        <taxon>Paraneoptera</taxon>
        <taxon>Hemiptera</taxon>
        <taxon>Heteroptera</taxon>
        <taxon>Panheteroptera</taxon>
        <taxon>Cimicomorpha</taxon>
        <taxon>Reduviidae</taxon>
        <taxon>Harpactorinae</taxon>
        <taxon>Harpactorini</taxon>
        <taxon>Rhynocoris</taxon>
    </lineage>
</organism>
<dbReference type="PANTHER" id="PTHR11835">
    <property type="entry name" value="DECARBOXYLATING DEHYDROGENASES-ISOCITRATE, ISOPROPYLMALATE, TARTRATE"/>
    <property type="match status" value="1"/>
</dbReference>
<gene>
    <name evidence="4" type="ORF">O3M35_009461</name>
</gene>
<dbReference type="SMART" id="SM01329">
    <property type="entry name" value="Iso_dh"/>
    <property type="match status" value="1"/>
</dbReference>
<dbReference type="EMBL" id="JAPXFL010000006">
    <property type="protein sequence ID" value="KAK9505390.1"/>
    <property type="molecule type" value="Genomic_DNA"/>
</dbReference>
<evidence type="ECO:0000313" key="5">
    <source>
        <dbReference type="Proteomes" id="UP001461498"/>
    </source>
</evidence>
<reference evidence="4 5" key="1">
    <citation type="submission" date="2022-12" db="EMBL/GenBank/DDBJ databases">
        <title>Chromosome-level genome assembly of true bugs.</title>
        <authorList>
            <person name="Ma L."/>
            <person name="Li H."/>
        </authorList>
    </citation>
    <scope>NUCLEOTIDE SEQUENCE [LARGE SCALE GENOMIC DNA]</scope>
    <source>
        <strain evidence="4">Lab_2022b</strain>
    </source>
</reference>
<comment type="caution">
    <text evidence="4">The sequence shown here is derived from an EMBL/GenBank/DDBJ whole genome shotgun (WGS) entry which is preliminary data.</text>
</comment>
<evidence type="ECO:0000313" key="4">
    <source>
        <dbReference type="EMBL" id="KAK9505390.1"/>
    </source>
</evidence>
<sequence length="439" mass="49551">MNKLLRYFRGCAYSSGSRGVLLKSKPILPVFFYKRWLNNESELVPRTKVGGWTTITVMPGVGIGPELVAITMDVLDCAGARFHYDIVHPEKDENEFECMIHSVKRNGIGIKASIESKNYKQLFMEPTNNMRLRKIMDLYVDVIECKTFPGLENKKKIHKNMDIVIMRQNTEGECDLLEHMPIPNVVENINVMTSFNARRVSEYAFQYAVKHCRKKVSLLFKEDITRSLPEHLGKKTFQEVAAKYPDITTEVCSISHAIKKLMKNDKAMDVVVTNSLLGTILVSILCGIIGSPALLAESNIGNKAQIFESAIRIRGNKLAGQGVANPTAYIMSGVLALEATGQNTAACNIRSALDRIFSEGEVLTKDLGGNATTQEFAEHLVKLIRERNKMVHCKYDKRPPLPPTPHHVEPYNPVEDVYFLPNELRKRIENEIKRSKENE</sequence>
<dbReference type="AlphaFoldDB" id="A0AAW1D6J5"/>
<evidence type="ECO:0000259" key="3">
    <source>
        <dbReference type="SMART" id="SM01329"/>
    </source>
</evidence>
<dbReference type="SUPFAM" id="SSF53659">
    <property type="entry name" value="Isocitrate/Isopropylmalate dehydrogenase-like"/>
    <property type="match status" value="1"/>
</dbReference>
<accession>A0AAW1D6J5</accession>
<dbReference type="GO" id="GO:0006102">
    <property type="term" value="P:isocitrate metabolic process"/>
    <property type="evidence" value="ECO:0007669"/>
    <property type="project" value="TreeGrafter"/>
</dbReference>
<evidence type="ECO:0000256" key="1">
    <source>
        <dbReference type="ARBA" id="ARBA00007769"/>
    </source>
</evidence>
<keyword evidence="2" id="KW-0816">Tricarboxylic acid cycle</keyword>
<proteinExistence type="inferred from homology"/>
<dbReference type="GO" id="GO:0006099">
    <property type="term" value="P:tricarboxylic acid cycle"/>
    <property type="evidence" value="ECO:0007669"/>
    <property type="project" value="UniProtKB-KW"/>
</dbReference>
<protein>
    <recommendedName>
        <fullName evidence="3">Isopropylmalate dehydrogenase-like domain-containing protein</fullName>
    </recommendedName>
</protein>
<dbReference type="InterPro" id="IPR024084">
    <property type="entry name" value="IsoPropMal-DH-like_dom"/>
</dbReference>
<comment type="similarity">
    <text evidence="1">Belongs to the isocitrate and isopropylmalate dehydrogenases family.</text>
</comment>